<dbReference type="Proteomes" id="UP001501594">
    <property type="component" value="Unassembled WGS sequence"/>
</dbReference>
<dbReference type="SUPFAM" id="SSF53383">
    <property type="entry name" value="PLP-dependent transferases"/>
    <property type="match status" value="1"/>
</dbReference>
<dbReference type="EMBL" id="BAABAU010000004">
    <property type="protein sequence ID" value="GAA4267315.1"/>
    <property type="molecule type" value="Genomic_DNA"/>
</dbReference>
<evidence type="ECO:0000313" key="5">
    <source>
        <dbReference type="EMBL" id="GAA4267315.1"/>
    </source>
</evidence>
<evidence type="ECO:0000256" key="2">
    <source>
        <dbReference type="ARBA" id="ARBA00006966"/>
    </source>
</evidence>
<dbReference type="InterPro" id="IPR015422">
    <property type="entry name" value="PyrdxlP-dep_Trfase_small"/>
</dbReference>
<gene>
    <name evidence="5" type="ORF">GCM10022256_29270</name>
</gene>
<dbReference type="RefSeq" id="WP_344797502.1">
    <property type="nucleotide sequence ID" value="NZ_BAABAU010000004.1"/>
</dbReference>
<keyword evidence="6" id="KW-1185">Reference proteome</keyword>
<comment type="cofactor">
    <cofactor evidence="1">
        <name>pyridoxal 5'-phosphate</name>
        <dbReference type="ChEBI" id="CHEBI:597326"/>
    </cofactor>
</comment>
<reference evidence="6" key="1">
    <citation type="journal article" date="2019" name="Int. J. Syst. Evol. Microbiol.">
        <title>The Global Catalogue of Microorganisms (GCM) 10K type strain sequencing project: providing services to taxonomists for standard genome sequencing and annotation.</title>
        <authorList>
            <consortium name="The Broad Institute Genomics Platform"/>
            <consortium name="The Broad Institute Genome Sequencing Center for Infectious Disease"/>
            <person name="Wu L."/>
            <person name="Ma J."/>
        </authorList>
    </citation>
    <scope>NUCLEOTIDE SEQUENCE [LARGE SCALE GENOMIC DNA]</scope>
    <source>
        <strain evidence="6">JCM 17442</strain>
    </source>
</reference>
<name>A0ABP8E512_9MICO</name>
<keyword evidence="3" id="KW-0663">Pyridoxal phosphate</keyword>
<accession>A0ABP8E512</accession>
<evidence type="ECO:0000256" key="1">
    <source>
        <dbReference type="ARBA" id="ARBA00001933"/>
    </source>
</evidence>
<dbReference type="PANTHER" id="PTHR48097">
    <property type="entry name" value="L-THREONINE ALDOLASE-RELATED"/>
    <property type="match status" value="1"/>
</dbReference>
<evidence type="ECO:0000313" key="6">
    <source>
        <dbReference type="Proteomes" id="UP001501594"/>
    </source>
</evidence>
<sequence length="351" mass="37465">MTALHDPSSHSFASDNYSGVHPQVMRAVAEANGGHVGSYGADPYTARFQELVTEHFGEGSTVHPVLTGTGANVASLQALVPRWGAVICAATAHINTDEGGAPERLGGLKLLTVSTPDGKLTPELIDRQAHGFGDQQRSQPLAVSITQSTELGTAYSVAEIRAITRHAHSLGMKVHLDGARLANAAASTGASLRELTRDAGVDVVSFGGTKNGLLLGESIVVLTDDELEGIPYIRKMDAQLASKMRFISAQFVPLLEGDLWLRSARHANAMAARLAAALIELPGVTITREVQANAVFAILPSHLIETVRAEHRFYDWDRETGEVRLMCSFDTQPEHVDALVASIRLGVERAA</sequence>
<proteinExistence type="inferred from homology"/>
<comment type="caution">
    <text evidence="5">The sequence shown here is derived from an EMBL/GenBank/DDBJ whole genome shotgun (WGS) entry which is preliminary data.</text>
</comment>
<evidence type="ECO:0000259" key="4">
    <source>
        <dbReference type="Pfam" id="PF01212"/>
    </source>
</evidence>
<evidence type="ECO:0000256" key="3">
    <source>
        <dbReference type="ARBA" id="ARBA00022898"/>
    </source>
</evidence>
<dbReference type="Gene3D" id="3.40.640.10">
    <property type="entry name" value="Type I PLP-dependent aspartate aminotransferase-like (Major domain)"/>
    <property type="match status" value="1"/>
</dbReference>
<dbReference type="Gene3D" id="3.90.1150.10">
    <property type="entry name" value="Aspartate Aminotransferase, domain 1"/>
    <property type="match status" value="1"/>
</dbReference>
<dbReference type="PANTHER" id="PTHR48097:SF5">
    <property type="entry name" value="LOW SPECIFICITY L-THREONINE ALDOLASE"/>
    <property type="match status" value="1"/>
</dbReference>
<comment type="similarity">
    <text evidence="2">Belongs to the threonine aldolase family.</text>
</comment>
<protein>
    <submittedName>
        <fullName evidence="5">Low specificity L-threonine aldolase</fullName>
    </submittedName>
</protein>
<dbReference type="Pfam" id="PF01212">
    <property type="entry name" value="Beta_elim_lyase"/>
    <property type="match status" value="1"/>
</dbReference>
<dbReference type="InterPro" id="IPR015421">
    <property type="entry name" value="PyrdxlP-dep_Trfase_major"/>
</dbReference>
<dbReference type="InterPro" id="IPR001597">
    <property type="entry name" value="ArAA_b-elim_lyase/Thr_aldolase"/>
</dbReference>
<feature type="domain" description="Aromatic amino acid beta-eliminating lyase/threonine aldolase" evidence="4">
    <location>
        <begin position="12"/>
        <end position="297"/>
    </location>
</feature>
<organism evidence="5 6">
    <name type="scientific">Frondihabitans peucedani</name>
    <dbReference type="NCBI Taxonomy" id="598626"/>
    <lineage>
        <taxon>Bacteria</taxon>
        <taxon>Bacillati</taxon>
        <taxon>Actinomycetota</taxon>
        <taxon>Actinomycetes</taxon>
        <taxon>Micrococcales</taxon>
        <taxon>Microbacteriaceae</taxon>
        <taxon>Frondihabitans</taxon>
    </lineage>
</organism>
<dbReference type="InterPro" id="IPR015424">
    <property type="entry name" value="PyrdxlP-dep_Trfase"/>
</dbReference>